<reference evidence="10 11" key="1">
    <citation type="submission" date="2015-07" db="EMBL/GenBank/DDBJ databases">
        <title>Genome sequencing project for genomic taxonomy and phylogenomics of Bacillus-like bacteria.</title>
        <authorList>
            <person name="Liu B."/>
            <person name="Wang J."/>
            <person name="Zhu Y."/>
            <person name="Liu G."/>
            <person name="Chen Q."/>
            <person name="Chen Z."/>
            <person name="Che J."/>
            <person name="Ge C."/>
            <person name="Shi H."/>
            <person name="Pan Z."/>
            <person name="Liu X."/>
        </authorList>
    </citation>
    <scope>NUCLEOTIDE SEQUENCE [LARGE SCALE GENOMIC DNA]</scope>
    <source>
        <strain evidence="10 11">DSM 54</strain>
    </source>
</reference>
<dbReference type="Pfam" id="PF12804">
    <property type="entry name" value="NTP_transf_3"/>
    <property type="match status" value="1"/>
</dbReference>
<dbReference type="AlphaFoldDB" id="A0A0M9DMF8"/>
<evidence type="ECO:0000256" key="2">
    <source>
        <dbReference type="ARBA" id="ARBA00022679"/>
    </source>
</evidence>
<comment type="function">
    <text evidence="8">Transfers a GMP moiety from GTP to Mo-molybdopterin (Mo-MPT) cofactor (Moco or molybdenum cofactor) to form Mo-molybdopterin guanine dinucleotide (Mo-MGD) cofactor.</text>
</comment>
<dbReference type="OrthoDB" id="9794429at2"/>
<evidence type="ECO:0000256" key="4">
    <source>
        <dbReference type="ARBA" id="ARBA00022741"/>
    </source>
</evidence>
<dbReference type="HAMAP" id="MF_00316">
    <property type="entry name" value="MobA"/>
    <property type="match status" value="1"/>
</dbReference>
<dbReference type="InterPro" id="IPR025877">
    <property type="entry name" value="MobA-like_NTP_Trfase"/>
</dbReference>
<dbReference type="GO" id="GO:0005737">
    <property type="term" value="C:cytoplasm"/>
    <property type="evidence" value="ECO:0007669"/>
    <property type="project" value="UniProtKB-SubCell"/>
</dbReference>
<evidence type="ECO:0000256" key="3">
    <source>
        <dbReference type="ARBA" id="ARBA00022723"/>
    </source>
</evidence>
<comment type="caution">
    <text evidence="10">The sequence shown here is derived from an EMBL/GenBank/DDBJ whole genome shotgun (WGS) entry which is preliminary data.</text>
</comment>
<sequence length="196" mass="22370">MNMAGVLLAGGQSSRYGQPKMFALFAGQPLYKQSLTALQQSQLDPIIIATNASLQPYFTEEHVQWLIDKKPHQGPLFALHTVLTAYPEVEWFFIVACDMPCMNAPFIQQMLGFIDNQYDAIVPRQGERYQPLAALYRRTALAKTTALIQQNKRNMRALLEQLRVCYVPFTEHEPAFININAQQDWAQIANKENNHD</sequence>
<dbReference type="InterPro" id="IPR013482">
    <property type="entry name" value="Molybde_CF_guanTrfase"/>
</dbReference>
<evidence type="ECO:0000259" key="9">
    <source>
        <dbReference type="Pfam" id="PF12804"/>
    </source>
</evidence>
<protein>
    <recommendedName>
        <fullName evidence="8">Probable molybdenum cofactor guanylyltransferase</fullName>
        <shortName evidence="8">MoCo guanylyltransferase</shortName>
        <ecNumber evidence="8">2.7.7.77</ecNumber>
    </recommendedName>
    <alternativeName>
        <fullName evidence="8">GTP:molybdopterin guanylyltransferase</fullName>
    </alternativeName>
    <alternativeName>
        <fullName evidence="8">Mo-MPT guanylyltransferase</fullName>
    </alternativeName>
    <alternativeName>
        <fullName evidence="8">Molybdopterin guanylyltransferase</fullName>
    </alternativeName>
    <alternativeName>
        <fullName evidence="8">Molybdopterin-guanine dinucleotide synthase</fullName>
        <shortName evidence="8">MGD synthase</shortName>
    </alternativeName>
</protein>
<keyword evidence="4 8" id="KW-0547">Nucleotide-binding</keyword>
<comment type="cofactor">
    <cofactor evidence="8">
        <name>Mg(2+)</name>
        <dbReference type="ChEBI" id="CHEBI:18420"/>
    </cofactor>
</comment>
<dbReference type="GO" id="GO:0061603">
    <property type="term" value="F:molybdenum cofactor guanylyltransferase activity"/>
    <property type="evidence" value="ECO:0007669"/>
    <property type="project" value="UniProtKB-EC"/>
</dbReference>
<keyword evidence="3 8" id="KW-0479">Metal-binding</keyword>
<comment type="subcellular location">
    <subcellularLocation>
        <location evidence="8">Cytoplasm</location>
    </subcellularLocation>
</comment>
<evidence type="ECO:0000256" key="1">
    <source>
        <dbReference type="ARBA" id="ARBA00022490"/>
    </source>
</evidence>
<accession>A0A0M9DMF8</accession>
<evidence type="ECO:0000256" key="5">
    <source>
        <dbReference type="ARBA" id="ARBA00022842"/>
    </source>
</evidence>
<name>A0A0M9DMF8_9BACI</name>
<dbReference type="RefSeq" id="WP_053994610.1">
    <property type="nucleotide sequence ID" value="NZ_CP065643.1"/>
</dbReference>
<dbReference type="Gene3D" id="3.90.550.10">
    <property type="entry name" value="Spore Coat Polysaccharide Biosynthesis Protein SpsA, Chain A"/>
    <property type="match status" value="1"/>
</dbReference>
<dbReference type="PANTHER" id="PTHR19136:SF81">
    <property type="entry name" value="MOLYBDENUM COFACTOR GUANYLYLTRANSFERASE"/>
    <property type="match status" value="1"/>
</dbReference>
<keyword evidence="6 8" id="KW-0342">GTP-binding</keyword>
<evidence type="ECO:0000256" key="6">
    <source>
        <dbReference type="ARBA" id="ARBA00023134"/>
    </source>
</evidence>
<evidence type="ECO:0000313" key="11">
    <source>
        <dbReference type="Proteomes" id="UP000037977"/>
    </source>
</evidence>
<keyword evidence="2 8" id="KW-0808">Transferase</keyword>
<keyword evidence="11" id="KW-1185">Reference proteome</keyword>
<comment type="domain">
    <text evidence="8">The N-terminal domain determines nucleotide recognition and specific binding, while the C-terminal domain determines the specific binding to the target protein.</text>
</comment>
<dbReference type="InterPro" id="IPR029044">
    <property type="entry name" value="Nucleotide-diphossugar_trans"/>
</dbReference>
<keyword evidence="5 8" id="KW-0460">Magnesium</keyword>
<evidence type="ECO:0000256" key="7">
    <source>
        <dbReference type="ARBA" id="ARBA00023150"/>
    </source>
</evidence>
<comment type="catalytic activity">
    <reaction evidence="8">
        <text>Mo-molybdopterin + GTP + H(+) = Mo-molybdopterin guanine dinucleotide + diphosphate</text>
        <dbReference type="Rhea" id="RHEA:34243"/>
        <dbReference type="ChEBI" id="CHEBI:15378"/>
        <dbReference type="ChEBI" id="CHEBI:33019"/>
        <dbReference type="ChEBI" id="CHEBI:37565"/>
        <dbReference type="ChEBI" id="CHEBI:71302"/>
        <dbReference type="ChEBI" id="CHEBI:71310"/>
        <dbReference type="EC" id="2.7.7.77"/>
    </reaction>
</comment>
<keyword evidence="1 8" id="KW-0963">Cytoplasm</keyword>
<gene>
    <name evidence="8" type="primary">mobA</name>
    <name evidence="10" type="ORF">ADM90_08875</name>
</gene>
<dbReference type="GO" id="GO:0006777">
    <property type="term" value="P:Mo-molybdopterin cofactor biosynthetic process"/>
    <property type="evidence" value="ECO:0007669"/>
    <property type="project" value="UniProtKB-KW"/>
</dbReference>
<dbReference type="GO" id="GO:0005525">
    <property type="term" value="F:GTP binding"/>
    <property type="evidence" value="ECO:0007669"/>
    <property type="project" value="UniProtKB-UniRule"/>
</dbReference>
<comment type="similarity">
    <text evidence="8">Belongs to the MobA family.</text>
</comment>
<dbReference type="SUPFAM" id="SSF53448">
    <property type="entry name" value="Nucleotide-diphospho-sugar transferases"/>
    <property type="match status" value="1"/>
</dbReference>
<dbReference type="PANTHER" id="PTHR19136">
    <property type="entry name" value="MOLYBDENUM COFACTOR GUANYLYLTRANSFERASE"/>
    <property type="match status" value="1"/>
</dbReference>
<feature type="domain" description="MobA-like NTP transferase" evidence="9">
    <location>
        <begin position="5"/>
        <end position="162"/>
    </location>
</feature>
<feature type="binding site" evidence="8">
    <location>
        <position position="98"/>
    </location>
    <ligand>
        <name>Mg(2+)</name>
        <dbReference type="ChEBI" id="CHEBI:18420"/>
    </ligand>
</feature>
<dbReference type="STRING" id="33935.ADM90_08875"/>
<dbReference type="CDD" id="cd02503">
    <property type="entry name" value="MobA"/>
    <property type="match status" value="1"/>
</dbReference>
<dbReference type="PATRIC" id="fig|33935.3.peg.1251"/>
<organism evidence="10 11">
    <name type="scientific">Lysinibacillus macroides</name>
    <dbReference type="NCBI Taxonomy" id="33935"/>
    <lineage>
        <taxon>Bacteria</taxon>
        <taxon>Bacillati</taxon>
        <taxon>Bacillota</taxon>
        <taxon>Bacilli</taxon>
        <taxon>Bacillales</taxon>
        <taxon>Bacillaceae</taxon>
        <taxon>Lysinibacillus</taxon>
    </lineage>
</organism>
<feature type="binding site" evidence="8">
    <location>
        <begin position="8"/>
        <end position="10"/>
    </location>
    <ligand>
        <name>GTP</name>
        <dbReference type="ChEBI" id="CHEBI:37565"/>
    </ligand>
</feature>
<feature type="binding site" evidence="8">
    <location>
        <position position="68"/>
    </location>
    <ligand>
        <name>GTP</name>
        <dbReference type="ChEBI" id="CHEBI:37565"/>
    </ligand>
</feature>
<evidence type="ECO:0000313" key="10">
    <source>
        <dbReference type="EMBL" id="KOY83370.1"/>
    </source>
</evidence>
<proteinExistence type="inferred from homology"/>
<feature type="binding site" evidence="8">
    <location>
        <position position="20"/>
    </location>
    <ligand>
        <name>GTP</name>
        <dbReference type="ChEBI" id="CHEBI:37565"/>
    </ligand>
</feature>
<feature type="binding site" evidence="8">
    <location>
        <position position="98"/>
    </location>
    <ligand>
        <name>GTP</name>
        <dbReference type="ChEBI" id="CHEBI:37565"/>
    </ligand>
</feature>
<dbReference type="EMBL" id="LGCI01000005">
    <property type="protein sequence ID" value="KOY83370.1"/>
    <property type="molecule type" value="Genomic_DNA"/>
</dbReference>
<dbReference type="EC" id="2.7.7.77" evidence="8"/>
<evidence type="ECO:0000256" key="8">
    <source>
        <dbReference type="HAMAP-Rule" id="MF_00316"/>
    </source>
</evidence>
<comment type="caution">
    <text evidence="8">Lacks conserved residue(s) required for the propagation of feature annotation.</text>
</comment>
<dbReference type="GO" id="GO:0046872">
    <property type="term" value="F:metal ion binding"/>
    <property type="evidence" value="ECO:0007669"/>
    <property type="project" value="UniProtKB-KW"/>
</dbReference>
<keyword evidence="7 8" id="KW-0501">Molybdenum cofactor biosynthesis</keyword>
<dbReference type="Proteomes" id="UP000037977">
    <property type="component" value="Unassembled WGS sequence"/>
</dbReference>